<evidence type="ECO:0000259" key="1">
    <source>
        <dbReference type="Pfam" id="PF13649"/>
    </source>
</evidence>
<dbReference type="Gene3D" id="3.40.50.150">
    <property type="entry name" value="Vaccinia Virus protein VP39"/>
    <property type="match status" value="1"/>
</dbReference>
<dbReference type="InterPro" id="IPR041698">
    <property type="entry name" value="Methyltransf_25"/>
</dbReference>
<organism evidence="2 3">
    <name type="scientific">Desulfobotulus alkaliphilus</name>
    <dbReference type="NCBI Taxonomy" id="622671"/>
    <lineage>
        <taxon>Bacteria</taxon>
        <taxon>Pseudomonadati</taxon>
        <taxon>Thermodesulfobacteriota</taxon>
        <taxon>Desulfobacteria</taxon>
        <taxon>Desulfobacterales</taxon>
        <taxon>Desulfobacteraceae</taxon>
        <taxon>Desulfobotulus</taxon>
    </lineage>
</organism>
<dbReference type="EMBL" id="VLLC01000011">
    <property type="protein sequence ID" value="TWI72269.1"/>
    <property type="molecule type" value="Genomic_DNA"/>
</dbReference>
<dbReference type="SUPFAM" id="SSF53335">
    <property type="entry name" value="S-adenosyl-L-methionine-dependent methyltransferases"/>
    <property type="match status" value="1"/>
</dbReference>
<dbReference type="RefSeq" id="WP_144684435.1">
    <property type="nucleotide sequence ID" value="NZ_VLLC01000011.1"/>
</dbReference>
<dbReference type="CDD" id="cd02440">
    <property type="entry name" value="AdoMet_MTases"/>
    <property type="match status" value="1"/>
</dbReference>
<dbReference type="Pfam" id="PF13649">
    <property type="entry name" value="Methyltransf_25"/>
    <property type="match status" value="1"/>
</dbReference>
<comment type="caution">
    <text evidence="2">The sequence shown here is derived from an EMBL/GenBank/DDBJ whole genome shotgun (WGS) entry which is preliminary data.</text>
</comment>
<keyword evidence="2" id="KW-0808">Transferase</keyword>
<dbReference type="OrthoDB" id="9811000at2"/>
<dbReference type="GO" id="GO:0032259">
    <property type="term" value="P:methylation"/>
    <property type="evidence" value="ECO:0007669"/>
    <property type="project" value="UniProtKB-KW"/>
</dbReference>
<dbReference type="AlphaFoldDB" id="A0A562RT65"/>
<sequence>MNELSPRFWEIFFEVYGSLPRQGPGNRASAARALDLCPIPEKPLRILDLGCGTGAQTFHLAELTTGTIDALDNHAPFVDLLQAGVVKRGLSHRIRAKVGDMAAPEYLPGGFDLIWSEGALYSIGLRNALSVCHGLLRPGGFLCFTDAIWRRDDPPAAVKAGFDFDYPTMGRLDDDLAAIKDSGFELIGHFTLPDEAWWEDFYTPMETSIADLSMKYGSDPEALSILAQLAEEPEVHRSYSEYYAYEFFVARCIKE</sequence>
<dbReference type="InterPro" id="IPR029063">
    <property type="entry name" value="SAM-dependent_MTases_sf"/>
</dbReference>
<dbReference type="PANTHER" id="PTHR43464">
    <property type="entry name" value="METHYLTRANSFERASE"/>
    <property type="match status" value="1"/>
</dbReference>
<feature type="domain" description="Methyltransferase" evidence="1">
    <location>
        <begin position="46"/>
        <end position="140"/>
    </location>
</feature>
<gene>
    <name evidence="2" type="ORF">LZ24_01677</name>
</gene>
<keyword evidence="3" id="KW-1185">Reference proteome</keyword>
<proteinExistence type="predicted"/>
<evidence type="ECO:0000313" key="3">
    <source>
        <dbReference type="Proteomes" id="UP000318307"/>
    </source>
</evidence>
<keyword evidence="2" id="KW-0489">Methyltransferase</keyword>
<reference evidence="2 3" key="1">
    <citation type="submission" date="2019-07" db="EMBL/GenBank/DDBJ databases">
        <title>Genome sequencing of 100 strains of the haloalkaliphilic chemolithoautotrophic sulfur-oxidizing bacterium Thioalkalivibrio.</title>
        <authorList>
            <person name="Muyzer G."/>
        </authorList>
    </citation>
    <scope>NUCLEOTIDE SEQUENCE [LARGE SCALE GENOMIC DNA]</scope>
    <source>
        <strain evidence="2 3">ASO4-4</strain>
    </source>
</reference>
<protein>
    <submittedName>
        <fullName evidence="2">Methyltransferase family protein</fullName>
    </submittedName>
</protein>
<accession>A0A562RT65</accession>
<name>A0A562RT65_9BACT</name>
<dbReference type="GO" id="GO:0008168">
    <property type="term" value="F:methyltransferase activity"/>
    <property type="evidence" value="ECO:0007669"/>
    <property type="project" value="UniProtKB-KW"/>
</dbReference>
<dbReference type="Proteomes" id="UP000318307">
    <property type="component" value="Unassembled WGS sequence"/>
</dbReference>
<evidence type="ECO:0000313" key="2">
    <source>
        <dbReference type="EMBL" id="TWI72269.1"/>
    </source>
</evidence>